<dbReference type="Gene3D" id="4.10.60.10">
    <property type="entry name" value="Zinc finger, CCHC-type"/>
    <property type="match status" value="1"/>
</dbReference>
<dbReference type="Pfam" id="PF03564">
    <property type="entry name" value="DUF1759"/>
    <property type="match status" value="1"/>
</dbReference>
<dbReference type="InterPro" id="IPR001878">
    <property type="entry name" value="Znf_CCHC"/>
</dbReference>
<evidence type="ECO:0000313" key="2">
    <source>
        <dbReference type="EMBL" id="CAG9137887.1"/>
    </source>
</evidence>
<dbReference type="GO" id="GO:0008270">
    <property type="term" value="F:zinc ion binding"/>
    <property type="evidence" value="ECO:0007669"/>
    <property type="project" value="InterPro"/>
</dbReference>
<evidence type="ECO:0000313" key="3">
    <source>
        <dbReference type="Proteomes" id="UP000653454"/>
    </source>
</evidence>
<dbReference type="EMBL" id="CAJHNJ030000442">
    <property type="protein sequence ID" value="CAG9137887.1"/>
    <property type="molecule type" value="Genomic_DNA"/>
</dbReference>
<dbReference type="GO" id="GO:0003676">
    <property type="term" value="F:nucleic acid binding"/>
    <property type="evidence" value="ECO:0007669"/>
    <property type="project" value="InterPro"/>
</dbReference>
<feature type="domain" description="CCHC-type" evidence="1">
    <location>
        <begin position="295"/>
        <end position="311"/>
    </location>
</feature>
<feature type="domain" description="CCHC-type" evidence="1">
    <location>
        <begin position="314"/>
        <end position="331"/>
    </location>
</feature>
<dbReference type="AlphaFoldDB" id="A0A8S4GDN6"/>
<dbReference type="PANTHER" id="PTHR47331:SF5">
    <property type="entry name" value="RIBONUCLEASE H"/>
    <property type="match status" value="1"/>
</dbReference>
<keyword evidence="3" id="KW-1185">Reference proteome</keyword>
<dbReference type="Proteomes" id="UP000653454">
    <property type="component" value="Unassembled WGS sequence"/>
</dbReference>
<evidence type="ECO:0000259" key="1">
    <source>
        <dbReference type="SMART" id="SM00343"/>
    </source>
</evidence>
<comment type="caution">
    <text evidence="2">The sequence shown here is derived from an EMBL/GenBank/DDBJ whole genome shotgun (WGS) entry which is preliminary data.</text>
</comment>
<accession>A0A8S4GDN6</accession>
<name>A0A8S4GDN6_PLUXY</name>
<dbReference type="InterPro" id="IPR005312">
    <property type="entry name" value="DUF1759"/>
</dbReference>
<reference evidence="2" key="1">
    <citation type="submission" date="2020-11" db="EMBL/GenBank/DDBJ databases">
        <authorList>
            <person name="Whiteford S."/>
        </authorList>
    </citation>
    <scope>NUCLEOTIDE SEQUENCE</scope>
</reference>
<protein>
    <submittedName>
        <fullName evidence="2">(diamondback moth) hypothetical protein</fullName>
    </submittedName>
</protein>
<dbReference type="PANTHER" id="PTHR47331">
    <property type="entry name" value="PHD-TYPE DOMAIN-CONTAINING PROTEIN"/>
    <property type="match status" value="1"/>
</dbReference>
<proteinExistence type="predicted"/>
<sequence>MLIVTGERKEKEEVLGGDVVSYKPYKDDNIGELILFVSRTEKTSEEATVVTLQHGQGQVADGKNWLKDDGSMENSNRDSQSVDTQKLTKADKFSYLMASLDQEALAAIEGLDITHENYEIAVDILKDRFGKPGMVIDAHYEALLNLKSAHSPNECMNVFNEIEKHLRILKALGEDTNHNNLRRIILNKYPEDIIYELKMKVKVEEQSVDTIRKLLEQQITARVTTTKPLLSTLSFTNTTEKRQYPVKRKFPTPKVTPAKRKKRSLPCIFCDGEHFNDNCKQVVSVEDRKRKIIGRCFVCFKKEHTARDCKERRRCFYCGEIGKHNRALCNMAQKSTTLQTRSEKNKGTVLQTAIAQVSCFDFRQYQFGQEIIPSDDRSMGGEINLLIGNDYYFTFIKNGKLSIEENLYLIETDFGWVFSGRSPFHQEHVLSVATYMQTNLPDNFGFVQPDLPIKEGEIKQLWELESIGIRDSPKTTNEEEALRNFNSTVTFEENRYHVKWPWVQYPPNLPSNYGLAVGRLTSLLRRLDKKTLAIYDDTIQEQESSGVIEKVKNAFENVQHPIHYLSHHCGGQER</sequence>
<dbReference type="SMART" id="SM00343">
    <property type="entry name" value="ZnF_C2HC"/>
    <property type="match status" value="2"/>
</dbReference>
<organism evidence="2 3">
    <name type="scientific">Plutella xylostella</name>
    <name type="common">Diamondback moth</name>
    <name type="synonym">Plutella maculipennis</name>
    <dbReference type="NCBI Taxonomy" id="51655"/>
    <lineage>
        <taxon>Eukaryota</taxon>
        <taxon>Metazoa</taxon>
        <taxon>Ecdysozoa</taxon>
        <taxon>Arthropoda</taxon>
        <taxon>Hexapoda</taxon>
        <taxon>Insecta</taxon>
        <taxon>Pterygota</taxon>
        <taxon>Neoptera</taxon>
        <taxon>Endopterygota</taxon>
        <taxon>Lepidoptera</taxon>
        <taxon>Glossata</taxon>
        <taxon>Ditrysia</taxon>
        <taxon>Yponomeutoidea</taxon>
        <taxon>Plutellidae</taxon>
        <taxon>Plutella</taxon>
    </lineage>
</organism>
<gene>
    <name evidence="2" type="ORF">PLXY2_LOCUS16135</name>
</gene>